<dbReference type="Proteomes" id="UP001556367">
    <property type="component" value="Unassembled WGS sequence"/>
</dbReference>
<dbReference type="InterPro" id="IPR032675">
    <property type="entry name" value="LRR_dom_sf"/>
</dbReference>
<proteinExistence type="predicted"/>
<comment type="caution">
    <text evidence="1">The sequence shown here is derived from an EMBL/GenBank/DDBJ whole genome shotgun (WGS) entry which is preliminary data.</text>
</comment>
<evidence type="ECO:0000313" key="2">
    <source>
        <dbReference type="Proteomes" id="UP001556367"/>
    </source>
</evidence>
<dbReference type="SUPFAM" id="SSF52047">
    <property type="entry name" value="RNI-like"/>
    <property type="match status" value="1"/>
</dbReference>
<evidence type="ECO:0008006" key="3">
    <source>
        <dbReference type="Google" id="ProtNLM"/>
    </source>
</evidence>
<reference evidence="2" key="1">
    <citation type="submission" date="2024-06" db="EMBL/GenBank/DDBJ databases">
        <title>Multi-omics analyses provide insights into the biosynthesis of the anticancer antibiotic pleurotin in Hohenbuehelia grisea.</title>
        <authorList>
            <person name="Weaver J.A."/>
            <person name="Alberti F."/>
        </authorList>
    </citation>
    <scope>NUCLEOTIDE SEQUENCE [LARGE SCALE GENOMIC DNA]</scope>
    <source>
        <strain evidence="2">T-177</strain>
    </source>
</reference>
<dbReference type="Gene3D" id="3.80.10.10">
    <property type="entry name" value="Ribonuclease Inhibitor"/>
    <property type="match status" value="1"/>
</dbReference>
<protein>
    <recommendedName>
        <fullName evidence="3">F-box domain-containing protein</fullName>
    </recommendedName>
</protein>
<evidence type="ECO:0000313" key="1">
    <source>
        <dbReference type="EMBL" id="KAL0958693.1"/>
    </source>
</evidence>
<accession>A0ABR3JU58</accession>
<keyword evidence="2" id="KW-1185">Reference proteome</keyword>
<gene>
    <name evidence="1" type="ORF">HGRIS_014025</name>
</gene>
<dbReference type="EMBL" id="JASNQZ010000003">
    <property type="protein sequence ID" value="KAL0958693.1"/>
    <property type="molecule type" value="Genomic_DNA"/>
</dbReference>
<name>A0ABR3JU58_9AGAR</name>
<sequence>MKASASSTSRTSDLSATRRKSLKSLLHIPLLPRNDDIAQQRITSNARSTRGTSVPADIILSIADWLAPCDVLNLSLTSRAVRSLLIPALYATVVLKSSRQCRVALTALLEQPAVCATVRKLAVRPNYYLAWPKPDEHLDEQWVVDAIIRIAPKLTGLHTFDWDGLEMPEDYLWPALRQFCPQLRTVYSNVGSKPLDPESQLFNFTNLTSFSLIVRHGLGGSDLFPTAEELPERLWDMLLNKCPDLEEISICSFSSSARLFSFDQITSARWPKLHTLTLGSFGYTSDFLISQPSDDALSGFLAAHQALKHVRLSWNFKRWISPETIPLSLPETALPELKTYIGIYQQLAQLPNPAAIETLDLTCEPIYEMRVADICPVLRSLTALTSLDVWVYIPSPGNDYYSFFQLIIGSCPTLKELHFMCTTSFTSKPLKQLSSLLRLLPDLKTFTLTKGHKYRDESMLQSALRIIKDNPGLTQVNIRSAREKCPNHLKQEGAYEVKSNADGVPSVLVAHERGLTVVGRSFERQYEVELNPRGKFGALKQQTAVQRPSARI</sequence>
<organism evidence="1 2">
    <name type="scientific">Hohenbuehelia grisea</name>
    <dbReference type="NCBI Taxonomy" id="104357"/>
    <lineage>
        <taxon>Eukaryota</taxon>
        <taxon>Fungi</taxon>
        <taxon>Dikarya</taxon>
        <taxon>Basidiomycota</taxon>
        <taxon>Agaricomycotina</taxon>
        <taxon>Agaricomycetes</taxon>
        <taxon>Agaricomycetidae</taxon>
        <taxon>Agaricales</taxon>
        <taxon>Pleurotineae</taxon>
        <taxon>Pleurotaceae</taxon>
        <taxon>Hohenbuehelia</taxon>
    </lineage>
</organism>